<dbReference type="Gene3D" id="3.30.420.10">
    <property type="entry name" value="Ribonuclease H-like superfamily/Ribonuclease H"/>
    <property type="match status" value="1"/>
</dbReference>
<name>A0A803RAK7_CANSA</name>
<dbReference type="InterPro" id="IPR012337">
    <property type="entry name" value="RNaseH-like_sf"/>
</dbReference>
<dbReference type="EnsemblPlants" id="novel_model_7092_5bd9a17a">
    <property type="protein sequence ID" value="cds.novel_model_7092_5bd9a17a"/>
    <property type="gene ID" value="novel_gene_3727_5bd9a17a"/>
</dbReference>
<dbReference type="Pfam" id="PF13456">
    <property type="entry name" value="RVT_3"/>
    <property type="match status" value="1"/>
</dbReference>
<dbReference type="Gramene" id="novel_model_7092_5bd9a17a">
    <property type="protein sequence ID" value="cds.novel_model_7092_5bd9a17a"/>
    <property type="gene ID" value="novel_gene_3727_5bd9a17a"/>
</dbReference>
<protein>
    <recommendedName>
        <fullName evidence="1">RNase H type-1 domain-containing protein</fullName>
    </recommendedName>
</protein>
<feature type="domain" description="RNase H type-1" evidence="1">
    <location>
        <begin position="10"/>
        <end position="59"/>
    </location>
</feature>
<dbReference type="InterPro" id="IPR036397">
    <property type="entry name" value="RNaseH_sf"/>
</dbReference>
<evidence type="ECO:0000313" key="3">
    <source>
        <dbReference type="Proteomes" id="UP000596661"/>
    </source>
</evidence>
<dbReference type="SUPFAM" id="SSF53098">
    <property type="entry name" value="Ribonuclease H-like"/>
    <property type="match status" value="1"/>
</dbReference>
<evidence type="ECO:0000259" key="1">
    <source>
        <dbReference type="Pfam" id="PF13456"/>
    </source>
</evidence>
<dbReference type="EMBL" id="UZAU01000813">
    <property type="status" value="NOT_ANNOTATED_CDS"/>
    <property type="molecule type" value="Genomic_DNA"/>
</dbReference>
<keyword evidence="3" id="KW-1185">Reference proteome</keyword>
<organism evidence="2 3">
    <name type="scientific">Cannabis sativa</name>
    <name type="common">Hemp</name>
    <name type="synonym">Marijuana</name>
    <dbReference type="NCBI Taxonomy" id="3483"/>
    <lineage>
        <taxon>Eukaryota</taxon>
        <taxon>Viridiplantae</taxon>
        <taxon>Streptophyta</taxon>
        <taxon>Embryophyta</taxon>
        <taxon>Tracheophyta</taxon>
        <taxon>Spermatophyta</taxon>
        <taxon>Magnoliopsida</taxon>
        <taxon>eudicotyledons</taxon>
        <taxon>Gunneridae</taxon>
        <taxon>Pentapetalae</taxon>
        <taxon>rosids</taxon>
        <taxon>fabids</taxon>
        <taxon>Rosales</taxon>
        <taxon>Cannabaceae</taxon>
        <taxon>Cannabis</taxon>
    </lineage>
</organism>
<accession>A0A803RAK7</accession>
<dbReference type="GO" id="GO:0003676">
    <property type="term" value="F:nucleic acid binding"/>
    <property type="evidence" value="ECO:0007669"/>
    <property type="project" value="InterPro"/>
</dbReference>
<dbReference type="AlphaFoldDB" id="A0A803RAK7"/>
<reference evidence="2" key="1">
    <citation type="submission" date="2021-03" db="UniProtKB">
        <authorList>
            <consortium name="EnsemblPlants"/>
        </authorList>
    </citation>
    <scope>IDENTIFICATION</scope>
</reference>
<evidence type="ECO:0000313" key="2">
    <source>
        <dbReference type="EnsemblPlants" id="cds.novel_model_7092_5bd9a17a"/>
    </source>
</evidence>
<proteinExistence type="predicted"/>
<dbReference type="InterPro" id="IPR002156">
    <property type="entry name" value="RNaseH_domain"/>
</dbReference>
<dbReference type="GO" id="GO:0004523">
    <property type="term" value="F:RNA-DNA hybrid ribonuclease activity"/>
    <property type="evidence" value="ECO:0007669"/>
    <property type="project" value="InterPro"/>
</dbReference>
<sequence>MINTLDNSWAFNSQQTTTTFALEAESKAILFALSWAIQNDWREVHVLFDSQVVIQALERPRCIPN</sequence>
<dbReference type="Proteomes" id="UP000596661">
    <property type="component" value="Unassembled WGS sequence"/>
</dbReference>